<dbReference type="GO" id="GO:0000107">
    <property type="term" value="F:imidazoleglycerol-phosphate synthase activity"/>
    <property type="evidence" value="ECO:0007669"/>
    <property type="project" value="UniProtKB-UniRule"/>
</dbReference>
<dbReference type="GO" id="GO:0005737">
    <property type="term" value="C:cytoplasm"/>
    <property type="evidence" value="ECO:0007669"/>
    <property type="project" value="UniProtKB-SubCell"/>
</dbReference>
<evidence type="ECO:0000256" key="4">
    <source>
        <dbReference type="ARBA" id="ARBA00022801"/>
    </source>
</evidence>
<dbReference type="Gene3D" id="3.40.50.880">
    <property type="match status" value="1"/>
</dbReference>
<dbReference type="GO" id="GO:0016829">
    <property type="term" value="F:lyase activity"/>
    <property type="evidence" value="ECO:0007669"/>
    <property type="project" value="UniProtKB-KW"/>
</dbReference>
<dbReference type="GO" id="GO:0004359">
    <property type="term" value="F:glutaminase activity"/>
    <property type="evidence" value="ECO:0007669"/>
    <property type="project" value="UniProtKB-EC"/>
</dbReference>
<feature type="active site" evidence="10 11">
    <location>
        <position position="225"/>
    </location>
</feature>
<feature type="domain" description="Glutamine amidotransferase" evidence="12">
    <location>
        <begin position="8"/>
        <end position="239"/>
    </location>
</feature>
<evidence type="ECO:0000256" key="3">
    <source>
        <dbReference type="ARBA" id="ARBA00022605"/>
    </source>
</evidence>
<proteinExistence type="inferred from homology"/>
<dbReference type="EMBL" id="JARVII010000018">
    <property type="protein sequence ID" value="MDG9699850.1"/>
    <property type="molecule type" value="Genomic_DNA"/>
</dbReference>
<keyword evidence="2 10" id="KW-0963">Cytoplasm</keyword>
<dbReference type="Proteomes" id="UP001237156">
    <property type="component" value="Unassembled WGS sequence"/>
</dbReference>
<dbReference type="EC" id="4.3.2.10" evidence="10"/>
<protein>
    <recommendedName>
        <fullName evidence="10">Imidazole glycerol phosphate synthase subunit HisH</fullName>
        <ecNumber evidence="10">4.3.2.10</ecNumber>
    </recommendedName>
    <alternativeName>
        <fullName evidence="10">IGP synthase glutaminase subunit</fullName>
        <ecNumber evidence="10">3.5.1.2</ecNumber>
    </alternativeName>
    <alternativeName>
        <fullName evidence="10">IGP synthase subunit HisH</fullName>
    </alternativeName>
    <alternativeName>
        <fullName evidence="10">ImGP synthase subunit HisH</fullName>
        <shortName evidence="10">IGPS subunit HisH</shortName>
    </alternativeName>
</protein>
<keyword evidence="4 10" id="KW-0378">Hydrolase</keyword>
<dbReference type="GO" id="GO:0000105">
    <property type="term" value="P:L-histidine biosynthetic process"/>
    <property type="evidence" value="ECO:0007669"/>
    <property type="project" value="UniProtKB-UniRule"/>
</dbReference>
<name>A0AAW6RQC6_9BURK</name>
<keyword evidence="3 10" id="KW-0028">Amino-acid biosynthesis</keyword>
<accession>A0AAW6RQC6</accession>
<dbReference type="AlphaFoldDB" id="A0AAW6RQC6"/>
<dbReference type="SUPFAM" id="SSF52317">
    <property type="entry name" value="Class I glutamine amidotransferase-like"/>
    <property type="match status" value="1"/>
</dbReference>
<evidence type="ECO:0000256" key="8">
    <source>
        <dbReference type="ARBA" id="ARBA00047838"/>
    </source>
</evidence>
<comment type="catalytic activity">
    <reaction evidence="9 10">
        <text>L-glutamine + H2O = L-glutamate + NH4(+)</text>
        <dbReference type="Rhea" id="RHEA:15889"/>
        <dbReference type="ChEBI" id="CHEBI:15377"/>
        <dbReference type="ChEBI" id="CHEBI:28938"/>
        <dbReference type="ChEBI" id="CHEBI:29985"/>
        <dbReference type="ChEBI" id="CHEBI:58359"/>
        <dbReference type="EC" id="3.5.1.2"/>
    </reaction>
</comment>
<dbReference type="InterPro" id="IPR017926">
    <property type="entry name" value="GATASE"/>
</dbReference>
<dbReference type="HAMAP" id="MF_00278">
    <property type="entry name" value="HisH"/>
    <property type="match status" value="1"/>
</dbReference>
<keyword evidence="6 10" id="KW-0368">Histidine biosynthesis</keyword>
<evidence type="ECO:0000313" key="14">
    <source>
        <dbReference type="Proteomes" id="UP001237156"/>
    </source>
</evidence>
<comment type="subunit">
    <text evidence="10">Heterodimer of HisH and HisF.</text>
</comment>
<dbReference type="InterPro" id="IPR029062">
    <property type="entry name" value="Class_I_gatase-like"/>
</dbReference>
<evidence type="ECO:0000256" key="1">
    <source>
        <dbReference type="ARBA" id="ARBA00005091"/>
    </source>
</evidence>
<reference evidence="13 14" key="1">
    <citation type="submission" date="2023-04" db="EMBL/GenBank/DDBJ databases">
        <title>Ottowia paracancer sp. nov., isolated from human stomach.</title>
        <authorList>
            <person name="Song Y."/>
        </authorList>
    </citation>
    <scope>NUCLEOTIDE SEQUENCE [LARGE SCALE GENOMIC DNA]</scope>
    <source>
        <strain evidence="13 14">10c7w1</strain>
    </source>
</reference>
<sequence length="243" mass="25711">MTSTSVAIVDYGMGNLRSVAQAVLHAAQGLPVSVAVTSQPQAVRDAARVILPGQGAMGDCMAALRASGLQEAVLQAAASKPLLGICVGMQMLLEHSAEGHTAAGTPGLALLPGEVLKFDFAGRRAPDGSACKVPQMGWNRVRPCTHSGIRHPLWEGVRNLPAPGEGRAAGAEEADGGEPWFYFVHSYYACCARAEDVAGQTEYGGLRFASAIARGNLFATQFHPEKSAEQGLRLFRNFLRWNP</sequence>
<keyword evidence="7 10" id="KW-0456">Lyase</keyword>
<gene>
    <name evidence="10" type="primary">hisH</name>
    <name evidence="13" type="ORF">QB898_09040</name>
</gene>
<evidence type="ECO:0000256" key="6">
    <source>
        <dbReference type="ARBA" id="ARBA00023102"/>
    </source>
</evidence>
<feature type="active site" description="Nucleophile" evidence="10 11">
    <location>
        <position position="86"/>
    </location>
</feature>
<feature type="active site" evidence="10 11">
    <location>
        <position position="223"/>
    </location>
</feature>
<evidence type="ECO:0000256" key="10">
    <source>
        <dbReference type="HAMAP-Rule" id="MF_00278"/>
    </source>
</evidence>
<dbReference type="Pfam" id="PF00117">
    <property type="entry name" value="GATase"/>
    <property type="match status" value="1"/>
</dbReference>
<evidence type="ECO:0000256" key="2">
    <source>
        <dbReference type="ARBA" id="ARBA00022490"/>
    </source>
</evidence>
<keyword evidence="14" id="KW-1185">Reference proteome</keyword>
<comment type="pathway">
    <text evidence="1 10">Amino-acid biosynthesis; L-histidine biosynthesis; L-histidine from 5-phospho-alpha-D-ribose 1-diphosphate: step 5/9.</text>
</comment>
<dbReference type="EC" id="3.5.1.2" evidence="10"/>
<comment type="catalytic activity">
    <reaction evidence="8 10">
        <text>5-[(5-phospho-1-deoxy-D-ribulos-1-ylimino)methylamino]-1-(5-phospho-beta-D-ribosyl)imidazole-4-carboxamide + L-glutamine = D-erythro-1-(imidazol-4-yl)glycerol 3-phosphate + 5-amino-1-(5-phospho-beta-D-ribosyl)imidazole-4-carboxamide + L-glutamate + H(+)</text>
        <dbReference type="Rhea" id="RHEA:24793"/>
        <dbReference type="ChEBI" id="CHEBI:15378"/>
        <dbReference type="ChEBI" id="CHEBI:29985"/>
        <dbReference type="ChEBI" id="CHEBI:58278"/>
        <dbReference type="ChEBI" id="CHEBI:58359"/>
        <dbReference type="ChEBI" id="CHEBI:58475"/>
        <dbReference type="ChEBI" id="CHEBI:58525"/>
        <dbReference type="EC" id="4.3.2.10"/>
    </reaction>
</comment>
<evidence type="ECO:0000256" key="11">
    <source>
        <dbReference type="PIRSR" id="PIRSR000495-1"/>
    </source>
</evidence>
<organism evidence="13 14">
    <name type="scientific">Ottowia cancrivicina</name>
    <dbReference type="NCBI Taxonomy" id="3040346"/>
    <lineage>
        <taxon>Bacteria</taxon>
        <taxon>Pseudomonadati</taxon>
        <taxon>Pseudomonadota</taxon>
        <taxon>Betaproteobacteria</taxon>
        <taxon>Burkholderiales</taxon>
        <taxon>Comamonadaceae</taxon>
        <taxon>Ottowia</taxon>
    </lineage>
</organism>
<dbReference type="PIRSF" id="PIRSF000495">
    <property type="entry name" value="Amidotransf_hisH"/>
    <property type="match status" value="1"/>
</dbReference>
<dbReference type="PANTHER" id="PTHR42701:SF2">
    <property type="entry name" value="IMIDAZOLE GLYCEROL PHOSPHATE SYNTHASE SUBUNIT HISH 1"/>
    <property type="match status" value="1"/>
</dbReference>
<dbReference type="InterPro" id="IPR010139">
    <property type="entry name" value="Imidazole-glycPsynth_HisH"/>
</dbReference>
<comment type="caution">
    <text evidence="13">The sequence shown here is derived from an EMBL/GenBank/DDBJ whole genome shotgun (WGS) entry which is preliminary data.</text>
</comment>
<dbReference type="PANTHER" id="PTHR42701">
    <property type="entry name" value="IMIDAZOLE GLYCEROL PHOSPHATE SYNTHASE SUBUNIT HISH"/>
    <property type="match status" value="1"/>
</dbReference>
<dbReference type="CDD" id="cd01748">
    <property type="entry name" value="GATase1_IGP_Synthase"/>
    <property type="match status" value="1"/>
</dbReference>
<dbReference type="RefSeq" id="WP_279524677.1">
    <property type="nucleotide sequence ID" value="NZ_JARVII010000018.1"/>
</dbReference>
<keyword evidence="5 10" id="KW-0315">Glutamine amidotransferase</keyword>
<evidence type="ECO:0000256" key="9">
    <source>
        <dbReference type="ARBA" id="ARBA00049534"/>
    </source>
</evidence>
<comment type="subcellular location">
    <subcellularLocation>
        <location evidence="10">Cytoplasm</location>
    </subcellularLocation>
</comment>
<evidence type="ECO:0000259" key="12">
    <source>
        <dbReference type="Pfam" id="PF00117"/>
    </source>
</evidence>
<evidence type="ECO:0000256" key="5">
    <source>
        <dbReference type="ARBA" id="ARBA00022962"/>
    </source>
</evidence>
<evidence type="ECO:0000256" key="7">
    <source>
        <dbReference type="ARBA" id="ARBA00023239"/>
    </source>
</evidence>
<comment type="function">
    <text evidence="10">IGPS catalyzes the conversion of PRFAR and glutamine to IGP, AICAR and glutamate. The HisH subunit catalyzes the hydrolysis of glutamine to glutamate and ammonia as part of the synthesis of IGP and AICAR. The resulting ammonia molecule is channeled to the active site of HisF.</text>
</comment>
<dbReference type="PROSITE" id="PS51273">
    <property type="entry name" value="GATASE_TYPE_1"/>
    <property type="match status" value="1"/>
</dbReference>
<evidence type="ECO:0000313" key="13">
    <source>
        <dbReference type="EMBL" id="MDG9699850.1"/>
    </source>
</evidence>